<keyword evidence="2" id="KW-1185">Reference proteome</keyword>
<organism evidence="1 2">
    <name type="scientific">Catharanthus roseus</name>
    <name type="common">Madagascar periwinkle</name>
    <name type="synonym">Vinca rosea</name>
    <dbReference type="NCBI Taxonomy" id="4058"/>
    <lineage>
        <taxon>Eukaryota</taxon>
        <taxon>Viridiplantae</taxon>
        <taxon>Streptophyta</taxon>
        <taxon>Embryophyta</taxon>
        <taxon>Tracheophyta</taxon>
        <taxon>Spermatophyta</taxon>
        <taxon>Magnoliopsida</taxon>
        <taxon>eudicotyledons</taxon>
        <taxon>Gunneridae</taxon>
        <taxon>Pentapetalae</taxon>
        <taxon>asterids</taxon>
        <taxon>lamiids</taxon>
        <taxon>Gentianales</taxon>
        <taxon>Apocynaceae</taxon>
        <taxon>Rauvolfioideae</taxon>
        <taxon>Vinceae</taxon>
        <taxon>Catharanthinae</taxon>
        <taxon>Catharanthus</taxon>
    </lineage>
</organism>
<comment type="caution">
    <text evidence="1">The sequence shown here is derived from an EMBL/GenBank/DDBJ whole genome shotgun (WGS) entry which is preliminary data.</text>
</comment>
<dbReference type="Proteomes" id="UP001060085">
    <property type="component" value="Linkage Group LG03"/>
</dbReference>
<protein>
    <submittedName>
        <fullName evidence="1">Uncharacterized protein</fullName>
    </submittedName>
</protein>
<evidence type="ECO:0000313" key="2">
    <source>
        <dbReference type="Proteomes" id="UP001060085"/>
    </source>
</evidence>
<evidence type="ECO:0000313" key="1">
    <source>
        <dbReference type="EMBL" id="KAI5671462.1"/>
    </source>
</evidence>
<name>A0ACC0BFR4_CATRO</name>
<sequence>MSLYLSLYPIRVVLFWDSKYARDAYGPYFTGAVKKTWTFTRMVTHDQLVRKILKHQGMDPNLWRVLTTMRVPLLYEEYQMFNITLYSMNNNNDMRYFWTIRLDISKEGIHILVEFEPIQSQTFSDVQHTHIVSDEPSILYPNVEEDDEDDDDANEAYDVSSASGNANYTNDEEDDISTLINPLYSITVNQWQSSQWFSNAPHDYTSSGAFLDMGSREQIDDLIESGTIRLLNWNDAMTDLQLGMRFFDKIRSISAVQKWSIWTGGEFRVVKSSSKQALKYGFKIYFKTNIASCCQRSLSRTSSKKCKYYFRRVVCARWHVVANGKNIHCLVLTLLQSVKIMVQDQILMCQTYIHKKLIDEHTNPTFIWLGMRTFGEMLLTI</sequence>
<proteinExistence type="predicted"/>
<dbReference type="EMBL" id="CM044703">
    <property type="protein sequence ID" value="KAI5671462.1"/>
    <property type="molecule type" value="Genomic_DNA"/>
</dbReference>
<accession>A0ACC0BFR4</accession>
<gene>
    <name evidence="1" type="ORF">M9H77_11826</name>
</gene>
<reference evidence="2" key="1">
    <citation type="journal article" date="2023" name="Nat. Plants">
        <title>Single-cell RNA sequencing provides a high-resolution roadmap for understanding the multicellular compartmentation of specialized metabolism.</title>
        <authorList>
            <person name="Sun S."/>
            <person name="Shen X."/>
            <person name="Li Y."/>
            <person name="Li Y."/>
            <person name="Wang S."/>
            <person name="Li R."/>
            <person name="Zhang H."/>
            <person name="Shen G."/>
            <person name="Guo B."/>
            <person name="Wei J."/>
            <person name="Xu J."/>
            <person name="St-Pierre B."/>
            <person name="Chen S."/>
            <person name="Sun C."/>
        </authorList>
    </citation>
    <scope>NUCLEOTIDE SEQUENCE [LARGE SCALE GENOMIC DNA]</scope>
</reference>